<dbReference type="SUPFAM" id="SSF109604">
    <property type="entry name" value="HD-domain/PDEase-like"/>
    <property type="match status" value="1"/>
</dbReference>
<dbReference type="FunFam" id="1.10.3210.10:FF:000001">
    <property type="entry name" value="GTP pyrophosphokinase RelA"/>
    <property type="match status" value="1"/>
</dbReference>
<dbReference type="SUPFAM" id="SSF81271">
    <property type="entry name" value="TGS-like"/>
    <property type="match status" value="1"/>
</dbReference>
<dbReference type="PROSITE" id="PS51831">
    <property type="entry name" value="HD"/>
    <property type="match status" value="1"/>
</dbReference>
<dbReference type="InterPro" id="IPR004095">
    <property type="entry name" value="TGS"/>
</dbReference>
<dbReference type="PROSITE" id="PS51880">
    <property type="entry name" value="TGS"/>
    <property type="match status" value="1"/>
</dbReference>
<dbReference type="FunFam" id="3.10.20.30:FF:000002">
    <property type="entry name" value="GTP pyrophosphokinase (RelA/SpoT)"/>
    <property type="match status" value="1"/>
</dbReference>
<reference evidence="6 7" key="1">
    <citation type="submission" date="2016-11" db="EMBL/GenBank/DDBJ databases">
        <authorList>
            <person name="Jaros S."/>
            <person name="Januszkiewicz K."/>
            <person name="Wedrychowicz H."/>
        </authorList>
    </citation>
    <scope>NUCLEOTIDE SEQUENCE [LARGE SCALE GENOMIC DNA]</scope>
    <source>
        <strain evidence="6 7">DSM 19557</strain>
    </source>
</reference>
<evidence type="ECO:0000256" key="1">
    <source>
        <dbReference type="ARBA" id="ARBA00025704"/>
    </source>
</evidence>
<dbReference type="NCBIfam" id="TIGR00691">
    <property type="entry name" value="spoT_relA"/>
    <property type="match status" value="1"/>
</dbReference>
<name>A0A1M6R089_9AQUI</name>
<dbReference type="FunFam" id="3.30.460.10:FF:000001">
    <property type="entry name" value="GTP pyrophosphokinase RelA"/>
    <property type="match status" value="1"/>
</dbReference>
<dbReference type="InterPro" id="IPR002912">
    <property type="entry name" value="ACT_dom"/>
</dbReference>
<feature type="domain" description="ACT" evidence="3">
    <location>
        <begin position="620"/>
        <end position="694"/>
    </location>
</feature>
<evidence type="ECO:0000259" key="3">
    <source>
        <dbReference type="PROSITE" id="PS51671"/>
    </source>
</evidence>
<dbReference type="OrthoDB" id="9805041at2"/>
<evidence type="ECO:0000259" key="5">
    <source>
        <dbReference type="PROSITE" id="PS51880"/>
    </source>
</evidence>
<protein>
    <submittedName>
        <fullName evidence="6">GTP pyrophosphokinase/guanosine-3',5'-bis(Diphosphate) 3'-pyrophosphohydrolase</fullName>
    </submittedName>
</protein>
<dbReference type="EMBL" id="LT670846">
    <property type="protein sequence ID" value="SHK25905.1"/>
    <property type="molecule type" value="Genomic_DNA"/>
</dbReference>
<comment type="similarity">
    <text evidence="2">Belongs to the relA/spoT family.</text>
</comment>
<dbReference type="InterPro" id="IPR045865">
    <property type="entry name" value="ACT-like_dom_sf"/>
</dbReference>
<dbReference type="CDD" id="cd05399">
    <property type="entry name" value="NT_Rel-Spo_like"/>
    <property type="match status" value="1"/>
</dbReference>
<keyword evidence="6" id="KW-0808">Transferase</keyword>
<dbReference type="Gene3D" id="3.30.460.10">
    <property type="entry name" value="Beta Polymerase, domain 2"/>
    <property type="match status" value="1"/>
</dbReference>
<dbReference type="InterPro" id="IPR012675">
    <property type="entry name" value="Beta-grasp_dom_sf"/>
</dbReference>
<dbReference type="Pfam" id="PF13328">
    <property type="entry name" value="HD_4"/>
    <property type="match status" value="1"/>
</dbReference>
<dbReference type="Proteomes" id="UP000189810">
    <property type="component" value="Chromosome I"/>
</dbReference>
<accession>A0A1M6R089</accession>
<dbReference type="GO" id="GO:0005886">
    <property type="term" value="C:plasma membrane"/>
    <property type="evidence" value="ECO:0007669"/>
    <property type="project" value="TreeGrafter"/>
</dbReference>
<evidence type="ECO:0000259" key="4">
    <source>
        <dbReference type="PROSITE" id="PS51831"/>
    </source>
</evidence>
<dbReference type="InterPro" id="IPR012676">
    <property type="entry name" value="TGS-like"/>
</dbReference>
<feature type="domain" description="TGS" evidence="5">
    <location>
        <begin position="381"/>
        <end position="442"/>
    </location>
</feature>
<dbReference type="GO" id="GO:0015949">
    <property type="term" value="P:nucleobase-containing small molecule interconversion"/>
    <property type="evidence" value="ECO:0007669"/>
    <property type="project" value="UniProtKB-ARBA"/>
</dbReference>
<dbReference type="InterPro" id="IPR007685">
    <property type="entry name" value="RelA_SpoT"/>
</dbReference>
<dbReference type="GO" id="GO:0016787">
    <property type="term" value="F:hydrolase activity"/>
    <property type="evidence" value="ECO:0007669"/>
    <property type="project" value="UniProtKB-KW"/>
</dbReference>
<dbReference type="PANTHER" id="PTHR21262">
    <property type="entry name" value="GUANOSINE-3',5'-BIS DIPHOSPHATE 3'-PYROPHOSPHOHYDROLASE"/>
    <property type="match status" value="1"/>
</dbReference>
<dbReference type="STRING" id="381751.SAMN05444391_0467"/>
<dbReference type="SMART" id="SM00954">
    <property type="entry name" value="RelA_SpoT"/>
    <property type="match status" value="1"/>
</dbReference>
<dbReference type="InterPro" id="IPR006674">
    <property type="entry name" value="HD_domain"/>
</dbReference>
<dbReference type="SUPFAM" id="SSF55021">
    <property type="entry name" value="ACT-like"/>
    <property type="match status" value="1"/>
</dbReference>
<dbReference type="CDD" id="cd01668">
    <property type="entry name" value="TGS_RSH"/>
    <property type="match status" value="1"/>
</dbReference>
<proteinExistence type="inferred from homology"/>
<dbReference type="InterPro" id="IPR004811">
    <property type="entry name" value="RelA/Spo_fam"/>
</dbReference>
<dbReference type="PROSITE" id="PS51671">
    <property type="entry name" value="ACT"/>
    <property type="match status" value="1"/>
</dbReference>
<evidence type="ECO:0000313" key="7">
    <source>
        <dbReference type="Proteomes" id="UP000189810"/>
    </source>
</evidence>
<comment type="pathway">
    <text evidence="1">Purine metabolism.</text>
</comment>
<evidence type="ECO:0000256" key="2">
    <source>
        <dbReference type="RuleBase" id="RU003847"/>
    </source>
</evidence>
<comment type="function">
    <text evidence="2">In eubacteria ppGpp (guanosine 3'-diphosphate 5'-diphosphate) is a mediator of the stringent response that coordinates a variety of cellular activities in response to changes in nutritional abundance.</text>
</comment>
<dbReference type="SMART" id="SM00471">
    <property type="entry name" value="HDc"/>
    <property type="match status" value="1"/>
</dbReference>
<dbReference type="GO" id="GO:0016301">
    <property type="term" value="F:kinase activity"/>
    <property type="evidence" value="ECO:0007669"/>
    <property type="project" value="UniProtKB-KW"/>
</dbReference>
<dbReference type="InterPro" id="IPR003607">
    <property type="entry name" value="HD/PDEase_dom"/>
</dbReference>
<dbReference type="CDD" id="cd04876">
    <property type="entry name" value="ACT_RelA-SpoT"/>
    <property type="match status" value="1"/>
</dbReference>
<dbReference type="SUPFAM" id="SSF81301">
    <property type="entry name" value="Nucleotidyltransferase"/>
    <property type="match status" value="1"/>
</dbReference>
<dbReference type="PANTHER" id="PTHR21262:SF31">
    <property type="entry name" value="GTP PYROPHOSPHOKINASE"/>
    <property type="match status" value="1"/>
</dbReference>
<evidence type="ECO:0000313" key="6">
    <source>
        <dbReference type="EMBL" id="SHK25905.1"/>
    </source>
</evidence>
<feature type="domain" description="HD" evidence="4">
    <location>
        <begin position="42"/>
        <end position="141"/>
    </location>
</feature>
<keyword evidence="7" id="KW-1185">Reference proteome</keyword>
<dbReference type="Pfam" id="PF13291">
    <property type="entry name" value="ACT_4"/>
    <property type="match status" value="1"/>
</dbReference>
<dbReference type="Pfam" id="PF02824">
    <property type="entry name" value="TGS"/>
    <property type="match status" value="1"/>
</dbReference>
<dbReference type="Gene3D" id="3.30.70.260">
    <property type="match status" value="1"/>
</dbReference>
<dbReference type="InterPro" id="IPR043519">
    <property type="entry name" value="NT_sf"/>
</dbReference>
<dbReference type="InterPro" id="IPR033655">
    <property type="entry name" value="TGS_RelA/SpoT"/>
</dbReference>
<organism evidence="6 7">
    <name type="scientific">Thermocrinis minervae</name>
    <dbReference type="NCBI Taxonomy" id="381751"/>
    <lineage>
        <taxon>Bacteria</taxon>
        <taxon>Pseudomonadati</taxon>
        <taxon>Aquificota</taxon>
        <taxon>Aquificia</taxon>
        <taxon>Aquificales</taxon>
        <taxon>Aquificaceae</taxon>
        <taxon>Thermocrinis</taxon>
    </lineage>
</organism>
<sequence length="694" mass="79592">MESSTVNKQLEEILERWEKVRRAYEFVEEKHRGQKRASGEPYINHLIETALIVYNIIKDEDSVAAALLHDVLEDTQTTYQEIKELFGVAVADIVQGVTKLSKLSFKDVEKQKAENYRKLILAMAKDIRVIIVKLADRLHNMRTLHYLRKDKQIRIAKETLEIYVPIANRLGIWQVKNELEDLCFMHLYPKEYHTVKEFVAQTQEELKLYLQRYFIPVLKEALEKAGLKPYITYRPKHLYGIWQKTIRKGIRLEDVHDILGVRVLLNEVSECYLALGVVHSIFKPVPGRFDDYISLPKANMYQSLHTTVIGPKGRMVEVQIRTWEMHERAEKGIAAHWAYKEGKSVNDNNIYSWLKNLVESIKGSKNPQELLENVKLELFSEEVFVFTPKGDLVVLPKGATPVDFAFHIHTDIGMHCAGAKVNGRIVPLDYRLQNGDMVEIITHPNKTPKVEWLNFVVTSKAKSKIKAYIRELEKERTLQEGKKKLELYAKAIGLSKEDLIKRISQELQVDEERLYLLVGEDKLTKEKLLSLLGYKKEKVRDKDHKPEAHLSLADVGAIMHQRATCCMPVPGEEVYGVVVKGKGIVIHSSQCPNLQYMLKNLPEKVLKVDYKGSSGRYPTRIRLSVKDRIGILGDVTSTIAKLGVNILEAKTKSLQVGQAIMEFTVEVENYKTLKNLLDALRSVEGVEYVGRLFG</sequence>
<dbReference type="Gene3D" id="3.10.20.30">
    <property type="match status" value="1"/>
</dbReference>
<keyword evidence="6" id="KW-0418">Kinase</keyword>
<keyword evidence="6" id="KW-0378">Hydrolase</keyword>
<dbReference type="CDD" id="cd00077">
    <property type="entry name" value="HDc"/>
    <property type="match status" value="1"/>
</dbReference>
<dbReference type="RefSeq" id="WP_079653636.1">
    <property type="nucleotide sequence ID" value="NZ_LT670846.1"/>
</dbReference>
<dbReference type="Pfam" id="PF04607">
    <property type="entry name" value="RelA_SpoT"/>
    <property type="match status" value="1"/>
</dbReference>
<dbReference type="GO" id="GO:0015969">
    <property type="term" value="P:guanosine tetraphosphate metabolic process"/>
    <property type="evidence" value="ECO:0007669"/>
    <property type="project" value="InterPro"/>
</dbReference>
<dbReference type="AlphaFoldDB" id="A0A1M6R089"/>
<gene>
    <name evidence="6" type="ORF">SAMN05444391_0467</name>
</gene>
<dbReference type="Gene3D" id="1.10.3210.10">
    <property type="entry name" value="Hypothetical protein af1432"/>
    <property type="match status" value="1"/>
</dbReference>